<gene>
    <name evidence="1" type="ORF">FN846DRAFT_911843</name>
</gene>
<evidence type="ECO:0000313" key="2">
    <source>
        <dbReference type="Proteomes" id="UP000326924"/>
    </source>
</evidence>
<reference evidence="1 2" key="1">
    <citation type="submission" date="2019-09" db="EMBL/GenBank/DDBJ databases">
        <title>Draft genome of the ectomycorrhizal ascomycete Sphaerosporella brunnea.</title>
        <authorList>
            <consortium name="DOE Joint Genome Institute"/>
            <person name="Benucci G.M."/>
            <person name="Marozzi G."/>
            <person name="Antonielli L."/>
            <person name="Sanchez S."/>
            <person name="Marco P."/>
            <person name="Wang X."/>
            <person name="Falini L.B."/>
            <person name="Barry K."/>
            <person name="Haridas S."/>
            <person name="Lipzen A."/>
            <person name="Labutti K."/>
            <person name="Grigoriev I.V."/>
            <person name="Murat C."/>
            <person name="Martin F."/>
            <person name="Albertini E."/>
            <person name="Donnini D."/>
            <person name="Bonito G."/>
        </authorList>
    </citation>
    <scope>NUCLEOTIDE SEQUENCE [LARGE SCALE GENOMIC DNA]</scope>
    <source>
        <strain evidence="1 2">Sb_GMNB300</strain>
    </source>
</reference>
<organism evidence="1 2">
    <name type="scientific">Sphaerosporella brunnea</name>
    <dbReference type="NCBI Taxonomy" id="1250544"/>
    <lineage>
        <taxon>Eukaryota</taxon>
        <taxon>Fungi</taxon>
        <taxon>Dikarya</taxon>
        <taxon>Ascomycota</taxon>
        <taxon>Pezizomycotina</taxon>
        <taxon>Pezizomycetes</taxon>
        <taxon>Pezizales</taxon>
        <taxon>Pyronemataceae</taxon>
        <taxon>Sphaerosporella</taxon>
    </lineage>
</organism>
<evidence type="ECO:0000313" key="1">
    <source>
        <dbReference type="EMBL" id="KAA8895389.1"/>
    </source>
</evidence>
<dbReference type="EMBL" id="VXIS01000269">
    <property type="protein sequence ID" value="KAA8895389.1"/>
    <property type="molecule type" value="Genomic_DNA"/>
</dbReference>
<dbReference type="InParanoid" id="A0A5J5EK11"/>
<accession>A0A5J5EK11</accession>
<dbReference type="Proteomes" id="UP000326924">
    <property type="component" value="Unassembled WGS sequence"/>
</dbReference>
<sequence>MCGVIVKYAKNKFWAYRNIVINLILQEQRNLMPYRHLELETDRDEDASDIENKSIYAVHEMDANDNENLIDKDDDGTANLWRLYINLLQENVSKSTELNSQRNEDFQEFCFNKPSRRLQINSPLRRCLNAYFSSYNDGHGTTGDNTKRCLVWPSCKFKSLKVVAANRERANSTQKSSYIQFQTPLSLDAQYREVKYFLMFCRLNTTYHLAYVEALILTESNVFVVK</sequence>
<comment type="caution">
    <text evidence="1">The sequence shown here is derived from an EMBL/GenBank/DDBJ whole genome shotgun (WGS) entry which is preliminary data.</text>
</comment>
<dbReference type="AlphaFoldDB" id="A0A5J5EK11"/>
<protein>
    <submittedName>
        <fullName evidence="1">Uncharacterized protein</fullName>
    </submittedName>
</protein>
<name>A0A5J5EK11_9PEZI</name>
<keyword evidence="2" id="KW-1185">Reference proteome</keyword>
<proteinExistence type="predicted"/>